<sequence length="103" mass="11097">MVCSSDGPVITVTSFPVTMAGGAIEYTTTWKTTEYEGATVTQTVIVYSSGDLLTTVTTFTVQDDPVDDPTEEPSKTEEPADESDEEPSRTEEPAIIEKPSESQ</sequence>
<accession>A0A367YH03</accession>
<organism evidence="2 3">
    <name type="scientific">Candida viswanathii</name>
    <dbReference type="NCBI Taxonomy" id="5486"/>
    <lineage>
        <taxon>Eukaryota</taxon>
        <taxon>Fungi</taxon>
        <taxon>Dikarya</taxon>
        <taxon>Ascomycota</taxon>
        <taxon>Saccharomycotina</taxon>
        <taxon>Pichiomycetes</taxon>
        <taxon>Debaryomycetaceae</taxon>
        <taxon>Candida/Lodderomyces clade</taxon>
        <taxon>Candida</taxon>
    </lineage>
</organism>
<dbReference type="Pfam" id="PF15789">
    <property type="entry name" value="Hyr1"/>
    <property type="match status" value="1"/>
</dbReference>
<proteinExistence type="predicted"/>
<evidence type="ECO:0000313" key="2">
    <source>
        <dbReference type="EMBL" id="RCK65154.1"/>
    </source>
</evidence>
<comment type="caution">
    <text evidence="2">The sequence shown here is derived from an EMBL/GenBank/DDBJ whole genome shotgun (WGS) entry which is preliminary data.</text>
</comment>
<dbReference type="Proteomes" id="UP000253472">
    <property type="component" value="Unassembled WGS sequence"/>
</dbReference>
<dbReference type="AlphaFoldDB" id="A0A367YH03"/>
<dbReference type="InterPro" id="IPR031573">
    <property type="entry name" value="Cell_wall_rpt"/>
</dbReference>
<keyword evidence="3" id="KW-1185">Reference proteome</keyword>
<gene>
    <name evidence="2" type="ORF">Cantr_00797</name>
</gene>
<feature type="region of interest" description="Disordered" evidence="1">
    <location>
        <begin position="58"/>
        <end position="103"/>
    </location>
</feature>
<evidence type="ECO:0000313" key="3">
    <source>
        <dbReference type="Proteomes" id="UP000253472"/>
    </source>
</evidence>
<reference evidence="2 3" key="1">
    <citation type="submission" date="2018-06" db="EMBL/GenBank/DDBJ databases">
        <title>Whole genome sequencing of Candida tropicalis (genome annotated by CSBL at Korea University).</title>
        <authorList>
            <person name="Ahn J."/>
        </authorList>
    </citation>
    <scope>NUCLEOTIDE SEQUENCE [LARGE SCALE GENOMIC DNA]</scope>
    <source>
        <strain evidence="2 3">ATCC 20962</strain>
    </source>
</reference>
<dbReference type="EMBL" id="QLNQ01000021">
    <property type="protein sequence ID" value="RCK65154.1"/>
    <property type="molecule type" value="Genomic_DNA"/>
</dbReference>
<name>A0A367YH03_9ASCO</name>
<evidence type="ECO:0000256" key="1">
    <source>
        <dbReference type="SAM" id="MobiDB-lite"/>
    </source>
</evidence>
<protein>
    <submittedName>
        <fullName evidence="2">Uncharacterized protein</fullName>
    </submittedName>
</protein>